<dbReference type="Proteomes" id="UP000707731">
    <property type="component" value="Unassembled WGS sequence"/>
</dbReference>
<comment type="caution">
    <text evidence="1">The sequence shown here is derived from an EMBL/GenBank/DDBJ whole genome shotgun (WGS) entry which is preliminary data.</text>
</comment>
<name>A0ABS0D7U9_9NOCA</name>
<keyword evidence="2" id="KW-1185">Reference proteome</keyword>
<sequence length="213" mass="22102">MLTGCGSTIDGAPVTVEHATVGQRVDAPLIALLPDPAQFPDRYPAVVLPPDAAAQAAGDLDGVARGAQVDPADCAPPEQQYGPDHTAVAVGTSEENRATLTVELVRTRIPLSSLAEQLRRCGDIRVSGVGPTTTVTTTLATGPAVEADDSLSLRRVVAPDVGGVGLTQRMRTHVAQIDDVRVLVTYMIFGDGPQDDAALEELFATAVDRVATA</sequence>
<gene>
    <name evidence="1" type="ORF">IU449_08345</name>
</gene>
<organism evidence="1 2">
    <name type="scientific">Nocardia higoensis</name>
    <dbReference type="NCBI Taxonomy" id="228599"/>
    <lineage>
        <taxon>Bacteria</taxon>
        <taxon>Bacillati</taxon>
        <taxon>Actinomycetota</taxon>
        <taxon>Actinomycetes</taxon>
        <taxon>Mycobacteriales</taxon>
        <taxon>Nocardiaceae</taxon>
        <taxon>Nocardia</taxon>
    </lineage>
</organism>
<evidence type="ECO:0000313" key="2">
    <source>
        <dbReference type="Proteomes" id="UP000707731"/>
    </source>
</evidence>
<dbReference type="EMBL" id="JADLQN010000001">
    <property type="protein sequence ID" value="MBF6354547.1"/>
    <property type="molecule type" value="Genomic_DNA"/>
</dbReference>
<protein>
    <submittedName>
        <fullName evidence="1">Sensor domain-containing protein</fullName>
    </submittedName>
</protein>
<accession>A0ABS0D7U9</accession>
<proteinExistence type="predicted"/>
<evidence type="ECO:0000313" key="1">
    <source>
        <dbReference type="EMBL" id="MBF6354547.1"/>
    </source>
</evidence>
<reference evidence="1 2" key="1">
    <citation type="submission" date="2020-10" db="EMBL/GenBank/DDBJ databases">
        <title>Identification of Nocardia species via Next-generation sequencing and recognition of intraspecies genetic diversity.</title>
        <authorList>
            <person name="Li P."/>
            <person name="Li P."/>
            <person name="Lu B."/>
        </authorList>
    </citation>
    <scope>NUCLEOTIDE SEQUENCE [LARGE SCALE GENOMIC DNA]</scope>
    <source>
        <strain evidence="1 2">BJ06-0143</strain>
    </source>
</reference>